<keyword evidence="4" id="KW-1185">Reference proteome</keyword>
<evidence type="ECO:0000313" key="4">
    <source>
        <dbReference type="Proteomes" id="UP001604282"/>
    </source>
</evidence>
<dbReference type="SUPFAM" id="SSF55874">
    <property type="entry name" value="ATPase domain of HSP90 chaperone/DNA topoisomerase II/histidine kinase"/>
    <property type="match status" value="1"/>
</dbReference>
<dbReference type="InterPro" id="IPR036890">
    <property type="entry name" value="HATPase_C_sf"/>
</dbReference>
<dbReference type="CDD" id="cd16936">
    <property type="entry name" value="HATPase_RsbW-like"/>
    <property type="match status" value="1"/>
</dbReference>
<evidence type="ECO:0000259" key="2">
    <source>
        <dbReference type="Pfam" id="PF13581"/>
    </source>
</evidence>
<dbReference type="GO" id="GO:0005524">
    <property type="term" value="F:ATP binding"/>
    <property type="evidence" value="ECO:0007669"/>
    <property type="project" value="UniProtKB-KW"/>
</dbReference>
<feature type="domain" description="Histidine kinase/HSP90-like ATPase" evidence="2">
    <location>
        <begin position="37"/>
        <end position="141"/>
    </location>
</feature>
<evidence type="ECO:0000256" key="1">
    <source>
        <dbReference type="ARBA" id="ARBA00022527"/>
    </source>
</evidence>
<keyword evidence="3" id="KW-0547">Nucleotide-binding</keyword>
<keyword evidence="1" id="KW-0723">Serine/threonine-protein kinase</keyword>
<dbReference type="PANTHER" id="PTHR35526:SF3">
    <property type="entry name" value="ANTI-SIGMA-F FACTOR RSBW"/>
    <property type="match status" value="1"/>
</dbReference>
<dbReference type="PANTHER" id="PTHR35526">
    <property type="entry name" value="ANTI-SIGMA-F FACTOR RSBW-RELATED"/>
    <property type="match status" value="1"/>
</dbReference>
<accession>A0ABW7C0X1</accession>
<dbReference type="InterPro" id="IPR003594">
    <property type="entry name" value="HATPase_dom"/>
</dbReference>
<dbReference type="EMBL" id="JBICZW010000027">
    <property type="protein sequence ID" value="MFG3193222.1"/>
    <property type="molecule type" value="Genomic_DNA"/>
</dbReference>
<dbReference type="Pfam" id="PF13581">
    <property type="entry name" value="HATPase_c_2"/>
    <property type="match status" value="1"/>
</dbReference>
<comment type="caution">
    <text evidence="3">The sequence shown here is derived from an EMBL/GenBank/DDBJ whole genome shotgun (WGS) entry which is preliminary data.</text>
</comment>
<protein>
    <submittedName>
        <fullName evidence="3">ATP-binding protein</fullName>
    </submittedName>
</protein>
<name>A0ABW7C0X1_9ACTN</name>
<organism evidence="3 4">
    <name type="scientific">Streptomyces omiyaensis</name>
    <dbReference type="NCBI Taxonomy" id="68247"/>
    <lineage>
        <taxon>Bacteria</taxon>
        <taxon>Bacillati</taxon>
        <taxon>Actinomycetota</taxon>
        <taxon>Actinomycetes</taxon>
        <taxon>Kitasatosporales</taxon>
        <taxon>Streptomycetaceae</taxon>
        <taxon>Streptomyces</taxon>
    </lineage>
</organism>
<dbReference type="RefSeq" id="WP_392884641.1">
    <property type="nucleotide sequence ID" value="NZ_JBICZW010000027.1"/>
</dbReference>
<proteinExistence type="predicted"/>
<keyword evidence="1" id="KW-0808">Transferase</keyword>
<dbReference type="Proteomes" id="UP001604282">
    <property type="component" value="Unassembled WGS sequence"/>
</dbReference>
<dbReference type="InterPro" id="IPR050267">
    <property type="entry name" value="Anti-sigma-factor_SerPK"/>
</dbReference>
<evidence type="ECO:0000313" key="3">
    <source>
        <dbReference type="EMBL" id="MFG3193222.1"/>
    </source>
</evidence>
<keyword evidence="3" id="KW-0067">ATP-binding</keyword>
<dbReference type="Gene3D" id="3.30.565.10">
    <property type="entry name" value="Histidine kinase-like ATPase, C-terminal domain"/>
    <property type="match status" value="1"/>
</dbReference>
<sequence length="148" mass="15338">MHEPGTATREAFTAPVTHMSASLDGTGACIAHARRLAAGFLADVHAAGVRSVAPSAVDLVQLVLSELVTNAVKYAPGPIVMELRIVGEQVEVVVRDCDPVLPAARAAEAGRVGGHGLEIVVRIADSFEARREPVGKRITARLSLGGTA</sequence>
<keyword evidence="1" id="KW-0418">Kinase</keyword>
<reference evidence="3 4" key="1">
    <citation type="submission" date="2024-10" db="EMBL/GenBank/DDBJ databases">
        <title>The Natural Products Discovery Center: Release of the First 8490 Sequenced Strains for Exploring Actinobacteria Biosynthetic Diversity.</title>
        <authorList>
            <person name="Kalkreuter E."/>
            <person name="Kautsar S.A."/>
            <person name="Yang D."/>
            <person name="Bader C.D."/>
            <person name="Teijaro C.N."/>
            <person name="Fluegel L."/>
            <person name="Davis C.M."/>
            <person name="Simpson J.R."/>
            <person name="Lauterbach L."/>
            <person name="Steele A.D."/>
            <person name="Gui C."/>
            <person name="Meng S."/>
            <person name="Li G."/>
            <person name="Viehrig K."/>
            <person name="Ye F."/>
            <person name="Su P."/>
            <person name="Kiefer A.F."/>
            <person name="Nichols A."/>
            <person name="Cepeda A.J."/>
            <person name="Yan W."/>
            <person name="Fan B."/>
            <person name="Jiang Y."/>
            <person name="Adhikari A."/>
            <person name="Zheng C.-J."/>
            <person name="Schuster L."/>
            <person name="Cowan T.M."/>
            <person name="Smanski M.J."/>
            <person name="Chevrette M.G."/>
            <person name="De Carvalho L.P.S."/>
            <person name="Shen B."/>
        </authorList>
    </citation>
    <scope>NUCLEOTIDE SEQUENCE [LARGE SCALE GENOMIC DNA]</scope>
    <source>
        <strain evidence="3 4">NPDC048229</strain>
    </source>
</reference>
<gene>
    <name evidence="3" type="ORF">ACGFYS_30325</name>
</gene>